<name>A0ABM1MGC6_NICVS</name>
<dbReference type="InterPro" id="IPR018247">
    <property type="entry name" value="EF_Hand_1_Ca_BS"/>
</dbReference>
<dbReference type="Proteomes" id="UP000695000">
    <property type="component" value="Unplaced"/>
</dbReference>
<dbReference type="InterPro" id="IPR011992">
    <property type="entry name" value="EF-hand-dom_pair"/>
</dbReference>
<evidence type="ECO:0000256" key="4">
    <source>
        <dbReference type="SAM" id="MobiDB-lite"/>
    </source>
</evidence>
<evidence type="ECO:0000259" key="5">
    <source>
        <dbReference type="PROSITE" id="PS50222"/>
    </source>
</evidence>
<feature type="compositionally biased region" description="Basic residues" evidence="4">
    <location>
        <begin position="1"/>
        <end position="10"/>
    </location>
</feature>
<sequence length="223" mass="25495">MSSSYRKKMFRPQSATTRQENEMVNRSIRELQANGSNEDPIARLRLVCLSRGATGILGLGRMFRRLDDDGNKQLNLDEFMVGLRESGLEIGEFEAKELFSKFDTDNSGGINMNEFLVRIRPPMSESRVKVINEAFKKLDRTGDGEISVDDLKSVYNVKANPRYISGEESEESIMKKFLNNFEQDGIKDGIVTKEEFMNYYAAISASIDNDCYFDLMMRQAFKL</sequence>
<dbReference type="PROSITE" id="PS00018">
    <property type="entry name" value="EF_HAND_1"/>
    <property type="match status" value="1"/>
</dbReference>
<feature type="domain" description="EF-hand" evidence="5">
    <location>
        <begin position="90"/>
        <end position="125"/>
    </location>
</feature>
<organism evidence="6 7">
    <name type="scientific">Nicrophorus vespilloides</name>
    <name type="common">Boreal carrion beetle</name>
    <dbReference type="NCBI Taxonomy" id="110193"/>
    <lineage>
        <taxon>Eukaryota</taxon>
        <taxon>Metazoa</taxon>
        <taxon>Ecdysozoa</taxon>
        <taxon>Arthropoda</taxon>
        <taxon>Hexapoda</taxon>
        <taxon>Insecta</taxon>
        <taxon>Pterygota</taxon>
        <taxon>Neoptera</taxon>
        <taxon>Endopterygota</taxon>
        <taxon>Coleoptera</taxon>
        <taxon>Polyphaga</taxon>
        <taxon>Staphyliniformia</taxon>
        <taxon>Silphidae</taxon>
        <taxon>Nicrophorinae</taxon>
        <taxon>Nicrophorus</taxon>
    </lineage>
</organism>
<keyword evidence="6" id="KW-1185">Reference proteome</keyword>
<feature type="domain" description="EF-hand" evidence="5">
    <location>
        <begin position="126"/>
        <end position="161"/>
    </location>
</feature>
<gene>
    <name evidence="7" type="primary">LOC108560545</name>
</gene>
<dbReference type="Pfam" id="PF13499">
    <property type="entry name" value="EF-hand_7"/>
    <property type="match status" value="2"/>
</dbReference>
<feature type="domain" description="EF-hand" evidence="5">
    <location>
        <begin position="54"/>
        <end position="89"/>
    </location>
</feature>
<dbReference type="RefSeq" id="XP_017773626.1">
    <property type="nucleotide sequence ID" value="XM_017918137.1"/>
</dbReference>
<dbReference type="SUPFAM" id="SSF47473">
    <property type="entry name" value="EF-hand"/>
    <property type="match status" value="1"/>
</dbReference>
<dbReference type="InterPro" id="IPR002048">
    <property type="entry name" value="EF_hand_dom"/>
</dbReference>
<dbReference type="SMART" id="SM00054">
    <property type="entry name" value="EFh"/>
    <property type="match status" value="4"/>
</dbReference>
<evidence type="ECO:0000313" key="6">
    <source>
        <dbReference type="Proteomes" id="UP000695000"/>
    </source>
</evidence>
<evidence type="ECO:0000313" key="7">
    <source>
        <dbReference type="RefSeq" id="XP_017773626.1"/>
    </source>
</evidence>
<keyword evidence="1" id="KW-0479">Metal-binding</keyword>
<dbReference type="GeneID" id="108560545"/>
<dbReference type="Gene3D" id="1.10.238.10">
    <property type="entry name" value="EF-hand"/>
    <property type="match status" value="2"/>
</dbReference>
<dbReference type="CDD" id="cd00051">
    <property type="entry name" value="EFh"/>
    <property type="match status" value="2"/>
</dbReference>
<feature type="region of interest" description="Disordered" evidence="4">
    <location>
        <begin position="1"/>
        <end position="24"/>
    </location>
</feature>
<evidence type="ECO:0000256" key="2">
    <source>
        <dbReference type="ARBA" id="ARBA00022737"/>
    </source>
</evidence>
<dbReference type="PANTHER" id="PTHR34524">
    <property type="entry name" value="CALCYPHOSIN"/>
    <property type="match status" value="1"/>
</dbReference>
<keyword evidence="2" id="KW-0677">Repeat</keyword>
<accession>A0ABM1MGC6</accession>
<protein>
    <submittedName>
        <fullName evidence="7">Calcyphosin-like protein isoform X1</fullName>
    </submittedName>
</protein>
<proteinExistence type="predicted"/>
<dbReference type="PANTHER" id="PTHR34524:SF6">
    <property type="entry name" value="CALCYPHOSINE LIKE"/>
    <property type="match status" value="1"/>
</dbReference>
<dbReference type="PROSITE" id="PS50222">
    <property type="entry name" value="EF_HAND_2"/>
    <property type="match status" value="3"/>
</dbReference>
<dbReference type="InterPro" id="IPR051581">
    <property type="entry name" value="Ca-bind"/>
</dbReference>
<evidence type="ECO:0000256" key="3">
    <source>
        <dbReference type="ARBA" id="ARBA00022837"/>
    </source>
</evidence>
<keyword evidence="3" id="KW-0106">Calcium</keyword>
<reference evidence="7" key="1">
    <citation type="submission" date="2025-08" db="UniProtKB">
        <authorList>
            <consortium name="RefSeq"/>
        </authorList>
    </citation>
    <scope>IDENTIFICATION</scope>
    <source>
        <tissue evidence="7">Whole Larva</tissue>
    </source>
</reference>
<evidence type="ECO:0000256" key="1">
    <source>
        <dbReference type="ARBA" id="ARBA00022723"/>
    </source>
</evidence>